<organism evidence="3 4">
    <name type="scientific">Mesorhabditis spiculigera</name>
    <dbReference type="NCBI Taxonomy" id="96644"/>
    <lineage>
        <taxon>Eukaryota</taxon>
        <taxon>Metazoa</taxon>
        <taxon>Ecdysozoa</taxon>
        <taxon>Nematoda</taxon>
        <taxon>Chromadorea</taxon>
        <taxon>Rhabditida</taxon>
        <taxon>Rhabditina</taxon>
        <taxon>Rhabditomorpha</taxon>
        <taxon>Rhabditoidea</taxon>
        <taxon>Rhabditidae</taxon>
        <taxon>Mesorhabditinae</taxon>
        <taxon>Mesorhabditis</taxon>
    </lineage>
</organism>
<dbReference type="Proteomes" id="UP001177023">
    <property type="component" value="Unassembled WGS sequence"/>
</dbReference>
<dbReference type="EMBL" id="CATQJA010002706">
    <property type="protein sequence ID" value="CAJ0585704.1"/>
    <property type="molecule type" value="Genomic_DNA"/>
</dbReference>
<protein>
    <submittedName>
        <fullName evidence="3">Uncharacterized protein</fullName>
    </submittedName>
</protein>
<accession>A0AA36DGE5</accession>
<proteinExistence type="predicted"/>
<dbReference type="AlphaFoldDB" id="A0AA36DGE5"/>
<comment type="caution">
    <text evidence="3">The sequence shown here is derived from an EMBL/GenBank/DDBJ whole genome shotgun (WGS) entry which is preliminary data.</text>
</comment>
<feature type="chain" id="PRO_5041353538" evidence="2">
    <location>
        <begin position="20"/>
        <end position="291"/>
    </location>
</feature>
<feature type="non-terminal residue" evidence="3">
    <location>
        <position position="1"/>
    </location>
</feature>
<feature type="region of interest" description="Disordered" evidence="1">
    <location>
        <begin position="271"/>
        <end position="291"/>
    </location>
</feature>
<reference evidence="3" key="1">
    <citation type="submission" date="2023-06" db="EMBL/GenBank/DDBJ databases">
        <authorList>
            <person name="Delattre M."/>
        </authorList>
    </citation>
    <scope>NUCLEOTIDE SEQUENCE</scope>
    <source>
        <strain evidence="3">AF72</strain>
    </source>
</reference>
<keyword evidence="4" id="KW-1185">Reference proteome</keyword>
<gene>
    <name evidence="3" type="ORF">MSPICULIGERA_LOCUS23716</name>
</gene>
<evidence type="ECO:0000256" key="1">
    <source>
        <dbReference type="SAM" id="MobiDB-lite"/>
    </source>
</evidence>
<keyword evidence="2" id="KW-0732">Signal</keyword>
<feature type="signal peptide" evidence="2">
    <location>
        <begin position="1"/>
        <end position="19"/>
    </location>
</feature>
<evidence type="ECO:0000313" key="3">
    <source>
        <dbReference type="EMBL" id="CAJ0585704.1"/>
    </source>
</evidence>
<sequence length="291" mass="33441">MLLQLYTLSLLHAVAFALADSDGIPVVGVDLEPFSSVSKGDLERDAQPVTTLSEQCKRFVNHYRYYCRKSNIARYNEEIRIICERYRAYCSDRVYPAINHLRRQVVMWEKAGIPKRHVNKLKRCYRGCKQTEVLCVNACECIHLQWILDEPCSPGIKAQASPNCQRWYQKCRGIWAPLPDYTPAKYSEMAPPPLVRGIFYGYEPLAARQTFDHPRDHGVSFWRGTQTTLVDWPEGKFTYARTYEVPFAGVNVIVPNVHVGFPNLQQAMREATKANPDPLNPGTGRKLLQRY</sequence>
<evidence type="ECO:0000313" key="4">
    <source>
        <dbReference type="Proteomes" id="UP001177023"/>
    </source>
</evidence>
<name>A0AA36DGE5_9BILA</name>
<evidence type="ECO:0000256" key="2">
    <source>
        <dbReference type="SAM" id="SignalP"/>
    </source>
</evidence>